<keyword evidence="3" id="KW-1185">Reference proteome</keyword>
<organism evidence="2 3">
    <name type="scientific">Echria macrotheca</name>
    <dbReference type="NCBI Taxonomy" id="438768"/>
    <lineage>
        <taxon>Eukaryota</taxon>
        <taxon>Fungi</taxon>
        <taxon>Dikarya</taxon>
        <taxon>Ascomycota</taxon>
        <taxon>Pezizomycotina</taxon>
        <taxon>Sordariomycetes</taxon>
        <taxon>Sordariomycetidae</taxon>
        <taxon>Sordariales</taxon>
        <taxon>Schizotheciaceae</taxon>
        <taxon>Echria</taxon>
    </lineage>
</organism>
<reference evidence="2" key="1">
    <citation type="submission" date="2023-06" db="EMBL/GenBank/DDBJ databases">
        <title>Genome-scale phylogeny and comparative genomics of the fungal order Sordariales.</title>
        <authorList>
            <consortium name="Lawrence Berkeley National Laboratory"/>
            <person name="Hensen N."/>
            <person name="Bonometti L."/>
            <person name="Westerberg I."/>
            <person name="Brannstrom I.O."/>
            <person name="Guillou S."/>
            <person name="Cros-Aarteil S."/>
            <person name="Calhoun S."/>
            <person name="Haridas S."/>
            <person name="Kuo A."/>
            <person name="Mondo S."/>
            <person name="Pangilinan J."/>
            <person name="Riley R."/>
            <person name="Labutti K."/>
            <person name="Andreopoulos B."/>
            <person name="Lipzen A."/>
            <person name="Chen C."/>
            <person name="Yanf M."/>
            <person name="Daum C."/>
            <person name="Ng V."/>
            <person name="Clum A."/>
            <person name="Steindorff A."/>
            <person name="Ohm R."/>
            <person name="Martin F."/>
            <person name="Silar P."/>
            <person name="Natvig D."/>
            <person name="Lalanne C."/>
            <person name="Gautier V."/>
            <person name="Ament-Velasquez S.L."/>
            <person name="Kruys A."/>
            <person name="Hutchinson M.I."/>
            <person name="Powell A.J."/>
            <person name="Barry K."/>
            <person name="Miller A.N."/>
            <person name="Grigoriev I.V."/>
            <person name="Debuchy R."/>
            <person name="Gladieux P."/>
            <person name="Thoren M.H."/>
            <person name="Johannesson H."/>
        </authorList>
    </citation>
    <scope>NUCLEOTIDE SEQUENCE</scope>
    <source>
        <strain evidence="2">PSN4</strain>
    </source>
</reference>
<proteinExistence type="predicted"/>
<gene>
    <name evidence="2" type="ORF">QBC47DRAFT_413752</name>
</gene>
<comment type="caution">
    <text evidence="2">The sequence shown here is derived from an EMBL/GenBank/DDBJ whole genome shotgun (WGS) entry which is preliminary data.</text>
</comment>
<dbReference type="AlphaFoldDB" id="A0AAJ0BB93"/>
<evidence type="ECO:0000313" key="2">
    <source>
        <dbReference type="EMBL" id="KAK1754832.1"/>
    </source>
</evidence>
<feature type="region of interest" description="Disordered" evidence="1">
    <location>
        <begin position="273"/>
        <end position="293"/>
    </location>
</feature>
<dbReference type="EMBL" id="MU839834">
    <property type="protein sequence ID" value="KAK1754832.1"/>
    <property type="molecule type" value="Genomic_DNA"/>
</dbReference>
<protein>
    <submittedName>
        <fullName evidence="2">Uncharacterized protein</fullName>
    </submittedName>
</protein>
<dbReference type="Proteomes" id="UP001239445">
    <property type="component" value="Unassembled WGS sequence"/>
</dbReference>
<name>A0AAJ0BB93_9PEZI</name>
<evidence type="ECO:0000256" key="1">
    <source>
        <dbReference type="SAM" id="MobiDB-lite"/>
    </source>
</evidence>
<feature type="compositionally biased region" description="Polar residues" evidence="1">
    <location>
        <begin position="274"/>
        <end position="293"/>
    </location>
</feature>
<accession>A0AAJ0BB93</accession>
<evidence type="ECO:0000313" key="3">
    <source>
        <dbReference type="Proteomes" id="UP001239445"/>
    </source>
</evidence>
<sequence length="293" mass="31260">MAPLVITINNKSQGTASYGVYAEPPAISPRVAATTRIIACAHGVPSGQGQATIILSKNLIATCGIYNISSDVTDPPDPKRKTVGTGVEIIDQRHVDVTYKETDGKIVSGTCLEVDSSSGTPTFVRPAYPAPAVVGAFSVKMRTDFTPQQAASQRFFVGYSCSVRQDIGTYATFVPSPGQTYQIIPSNKFYVTLGTFSVRDVVKLPDHLPAPDTVVVDFDELATDQVTLVHDSYGKLNLQATPALPRNALLVSAPLTAASFRVSAMVEDEFDDMTSVTSGRDTPQDSQSTFSQS</sequence>